<dbReference type="RefSeq" id="WP_050112439.1">
    <property type="nucleotide sequence ID" value="NZ_CQAW01000001.1"/>
</dbReference>
<name>A0A0T9NGE9_9GAMM</name>
<evidence type="ECO:0000313" key="3">
    <source>
        <dbReference type="Proteomes" id="UP000041882"/>
    </source>
</evidence>
<sequence length="312" mass="35255">MADEILPPSVLSRRLNNEAIRGGFSPDIYNKIITFANSLSKQEIEDFIFLADNCYNAYLNVKNLASSNNSDAKKLYSEFHSWITSGMTGALRNYMPYYISGLGGLVTLIGSIVMAVKVNITEDKEQRDWKITDGIVKSAFGLVALVTIITGVINNAGNYNDQMIKLIKKVVELRLSGMKYLEDIKLNHAKNKQDLIDILYADNSGNGERKRLIKFINTIFNDEFTVKSYNIAIKQNEGTRTPIFRLKTINETLGEPFYLETEKLWDNIISQIETGIEFRAPTPPDNIVVISRHNERRNSVGQRFIAKVGTDI</sequence>
<feature type="transmembrane region" description="Helical" evidence="1">
    <location>
        <begin position="139"/>
        <end position="157"/>
    </location>
</feature>
<keyword evidence="1" id="KW-0812">Transmembrane</keyword>
<keyword evidence="3" id="KW-1185">Reference proteome</keyword>
<keyword evidence="1" id="KW-0472">Membrane</keyword>
<proteinExistence type="predicted"/>
<reference evidence="3" key="1">
    <citation type="submission" date="2015-03" db="EMBL/GenBank/DDBJ databases">
        <authorList>
            <consortium name="Pathogen Informatics"/>
            <person name="Murphy D."/>
        </authorList>
    </citation>
    <scope>NUCLEOTIDE SEQUENCE [LARGE SCALE GENOMIC DNA]</scope>
    <source>
        <strain evidence="3">IP6945</strain>
    </source>
</reference>
<evidence type="ECO:0000313" key="2">
    <source>
        <dbReference type="EMBL" id="CNH07162.1"/>
    </source>
</evidence>
<evidence type="ECO:0000256" key="1">
    <source>
        <dbReference type="SAM" id="Phobius"/>
    </source>
</evidence>
<dbReference type="Proteomes" id="UP000041882">
    <property type="component" value="Unassembled WGS sequence"/>
</dbReference>
<organism evidence="2 3">
    <name type="scientific">Yersinia thracica</name>
    <dbReference type="NCBI Taxonomy" id="2890319"/>
    <lineage>
        <taxon>Bacteria</taxon>
        <taxon>Pseudomonadati</taxon>
        <taxon>Pseudomonadota</taxon>
        <taxon>Gammaproteobacteria</taxon>
        <taxon>Enterobacterales</taxon>
        <taxon>Yersiniaceae</taxon>
        <taxon>Yersinia</taxon>
    </lineage>
</organism>
<keyword evidence="1" id="KW-1133">Transmembrane helix</keyword>
<dbReference type="EMBL" id="CQAW01000001">
    <property type="protein sequence ID" value="CNH07162.1"/>
    <property type="molecule type" value="Genomic_DNA"/>
</dbReference>
<accession>A0A0T9NGE9</accession>
<dbReference type="AlphaFoldDB" id="A0A0T9NGE9"/>
<protein>
    <submittedName>
        <fullName evidence="2">Uncharacterized protein</fullName>
    </submittedName>
</protein>
<feature type="transmembrane region" description="Helical" evidence="1">
    <location>
        <begin position="97"/>
        <end position="118"/>
    </location>
</feature>
<gene>
    <name evidence="2" type="ORF">ERS008472_00479</name>
</gene>